<dbReference type="EMBL" id="CP048409">
    <property type="protein sequence ID" value="QIA09849.1"/>
    <property type="molecule type" value="Genomic_DNA"/>
</dbReference>
<evidence type="ECO:0000256" key="1">
    <source>
        <dbReference type="SAM" id="MobiDB-lite"/>
    </source>
</evidence>
<dbReference type="Pfam" id="PF14093">
    <property type="entry name" value="DUF4271"/>
    <property type="match status" value="1"/>
</dbReference>
<dbReference type="Proteomes" id="UP000474630">
    <property type="component" value="Chromosome"/>
</dbReference>
<keyword evidence="2" id="KW-0812">Transmembrane</keyword>
<proteinExistence type="predicted"/>
<dbReference type="KEGG" id="drc:G0Q07_20035"/>
<keyword evidence="4" id="KW-1185">Reference proteome</keyword>
<evidence type="ECO:0000313" key="3">
    <source>
        <dbReference type="EMBL" id="QIA09849.1"/>
    </source>
</evidence>
<name>A0A6C0RI95_9BACT</name>
<reference evidence="3 4" key="1">
    <citation type="submission" date="2020-02" db="EMBL/GenBank/DDBJ databases">
        <title>Genome sequencing for Draconibacterium sp. strain M1.</title>
        <authorList>
            <person name="Park S.-J."/>
        </authorList>
    </citation>
    <scope>NUCLEOTIDE SEQUENCE [LARGE SCALE GENOMIC DNA]</scope>
    <source>
        <strain evidence="3 4">M1</strain>
    </source>
</reference>
<gene>
    <name evidence="3" type="ORF">G0Q07_20035</name>
</gene>
<accession>A0A6C0RI95</accession>
<dbReference type="RefSeq" id="WP_163348818.1">
    <property type="nucleotide sequence ID" value="NZ_CP048409.1"/>
</dbReference>
<feature type="transmembrane region" description="Helical" evidence="2">
    <location>
        <begin position="235"/>
        <end position="253"/>
    </location>
</feature>
<protein>
    <submittedName>
        <fullName evidence="3">DUF4271 domain-containing protein</fullName>
    </submittedName>
</protein>
<keyword evidence="2" id="KW-1133">Transmembrane helix</keyword>
<evidence type="ECO:0000256" key="2">
    <source>
        <dbReference type="SAM" id="Phobius"/>
    </source>
</evidence>
<feature type="region of interest" description="Disordered" evidence="1">
    <location>
        <begin position="1"/>
        <end position="23"/>
    </location>
</feature>
<feature type="transmembrane region" description="Helical" evidence="2">
    <location>
        <begin position="85"/>
        <end position="104"/>
    </location>
</feature>
<keyword evidence="2" id="KW-0472">Membrane</keyword>
<dbReference type="InterPro" id="IPR025367">
    <property type="entry name" value="DUF4271"/>
</dbReference>
<evidence type="ECO:0000313" key="4">
    <source>
        <dbReference type="Proteomes" id="UP000474630"/>
    </source>
</evidence>
<feature type="transmembrane region" description="Helical" evidence="2">
    <location>
        <begin position="141"/>
        <end position="158"/>
    </location>
</feature>
<feature type="transmembrane region" description="Helical" evidence="2">
    <location>
        <begin position="211"/>
        <end position="229"/>
    </location>
</feature>
<sequence>MGANYTYNQDSVKAQNQRGEVPQNNEETYTVPHKNNFQASQQNKPAIVSKEYISPLKLTKLHTEQLEKPAFVLPNRERHYQNNDWLTMIIFVSIAIFASIRYTYAKYIKQLFLSLFNYATSARMLNDKNYPVFHAAFRLEAIYYIVLPIFVYQCLSLFKWKNTTINPAYFGLIFGGVLLYFFGKKFIYLTLGMLFETQNETREYLFNYDNFNRSLSLFFLPLVISIQFAPLKTPVFIVIAGLVVLFILNLLLLKRGAIILLKKQFSLFYLFLYLCSLEILPLLLIYKVVV</sequence>
<dbReference type="AlphaFoldDB" id="A0A6C0RI95"/>
<organism evidence="3 4">
    <name type="scientific">Draconibacterium halophilum</name>
    <dbReference type="NCBI Taxonomy" id="2706887"/>
    <lineage>
        <taxon>Bacteria</taxon>
        <taxon>Pseudomonadati</taxon>
        <taxon>Bacteroidota</taxon>
        <taxon>Bacteroidia</taxon>
        <taxon>Marinilabiliales</taxon>
        <taxon>Prolixibacteraceae</taxon>
        <taxon>Draconibacterium</taxon>
    </lineage>
</organism>
<feature type="transmembrane region" description="Helical" evidence="2">
    <location>
        <begin position="265"/>
        <end position="286"/>
    </location>
</feature>
<feature type="transmembrane region" description="Helical" evidence="2">
    <location>
        <begin position="164"/>
        <end position="183"/>
    </location>
</feature>